<evidence type="ECO:0000313" key="3">
    <source>
        <dbReference type="Proteomes" id="UP000265663"/>
    </source>
</evidence>
<dbReference type="AlphaFoldDB" id="A0A3M7MBG9"/>
<feature type="compositionally biased region" description="Polar residues" evidence="1">
    <location>
        <begin position="40"/>
        <end position="50"/>
    </location>
</feature>
<feature type="region of interest" description="Disordered" evidence="1">
    <location>
        <begin position="1"/>
        <end position="122"/>
    </location>
</feature>
<protein>
    <submittedName>
        <fullName evidence="2">Glyoxalase bleomycin resistance dioxygenase</fullName>
    </submittedName>
</protein>
<dbReference type="Proteomes" id="UP000265663">
    <property type="component" value="Unassembled WGS sequence"/>
</dbReference>
<keyword evidence="2" id="KW-0223">Dioxygenase</keyword>
<sequence>MLRRFSKSKRSSDSAAAQKRPLASSYQQPSRASAPIPETTVYSPRSSATAPRTLVQRAHTFDQMIRSYTQSPRSSDQRPVISEPMSGYNTESQRSSGQDSPYSFIPTPRSSASAPSSFPLHPLSPPSSEIPYDSAAWATHAIQLSTLLTKANNLDTFAYTAELRWKAAESALPPSRQHEVDVFSKIPVLRKVHILLRQVRKLGRTEGKWRLQWMPSSPGLKYPAWGSCYAEAVEVYEGEGVSPDSAVGVLMEKVEGLTGIVRGWIEKEIWGEERWGCA</sequence>
<accession>A0A3M7MBG9</accession>
<feature type="compositionally biased region" description="Polar residues" evidence="1">
    <location>
        <begin position="87"/>
        <end position="101"/>
    </location>
</feature>
<evidence type="ECO:0000256" key="1">
    <source>
        <dbReference type="SAM" id="MobiDB-lite"/>
    </source>
</evidence>
<dbReference type="EMBL" id="KE747828">
    <property type="protein sequence ID" value="RMZ71861.1"/>
    <property type="molecule type" value="Genomic_DNA"/>
</dbReference>
<organism evidence="2 3">
    <name type="scientific">Pyrenophora seminiperda CCB06</name>
    <dbReference type="NCBI Taxonomy" id="1302712"/>
    <lineage>
        <taxon>Eukaryota</taxon>
        <taxon>Fungi</taxon>
        <taxon>Dikarya</taxon>
        <taxon>Ascomycota</taxon>
        <taxon>Pezizomycotina</taxon>
        <taxon>Dothideomycetes</taxon>
        <taxon>Pleosporomycetidae</taxon>
        <taxon>Pleosporales</taxon>
        <taxon>Pleosporineae</taxon>
        <taxon>Pleosporaceae</taxon>
        <taxon>Pyrenophora</taxon>
    </lineage>
</organism>
<evidence type="ECO:0000313" key="2">
    <source>
        <dbReference type="EMBL" id="RMZ71861.1"/>
    </source>
</evidence>
<proteinExistence type="predicted"/>
<feature type="compositionally biased region" description="Low complexity" evidence="1">
    <location>
        <begin position="106"/>
        <end position="122"/>
    </location>
</feature>
<reference evidence="2 3" key="1">
    <citation type="journal article" date="2014" name="PLoS ONE">
        <title>De novo Genome Assembly of the Fungal Plant Pathogen Pyrenophora semeniperda.</title>
        <authorList>
            <person name="Soliai M.M."/>
            <person name="Meyer S.E."/>
            <person name="Udall J.A."/>
            <person name="Elzinga D.E."/>
            <person name="Hermansen R.A."/>
            <person name="Bodily P.M."/>
            <person name="Hart A.A."/>
            <person name="Coleman C.E."/>
        </authorList>
    </citation>
    <scope>NUCLEOTIDE SEQUENCE [LARGE SCALE GENOMIC DNA]</scope>
    <source>
        <strain evidence="2 3">CCB06</strain>
        <tissue evidence="2">Mycelium</tissue>
    </source>
</reference>
<dbReference type="OrthoDB" id="3679257at2759"/>
<name>A0A3M7MBG9_9PLEO</name>
<dbReference type="GO" id="GO:0051213">
    <property type="term" value="F:dioxygenase activity"/>
    <property type="evidence" value="ECO:0007669"/>
    <property type="project" value="UniProtKB-KW"/>
</dbReference>
<keyword evidence="2" id="KW-0560">Oxidoreductase</keyword>
<keyword evidence="3" id="KW-1185">Reference proteome</keyword>
<gene>
    <name evidence="2" type="ORF">GMOD_00009208</name>
</gene>